<evidence type="ECO:0000256" key="1">
    <source>
        <dbReference type="ARBA" id="ARBA00010617"/>
    </source>
</evidence>
<dbReference type="Proteomes" id="UP001396334">
    <property type="component" value="Unassembled WGS sequence"/>
</dbReference>
<comment type="similarity">
    <text evidence="1">Belongs to the cytochrome P450 family.</text>
</comment>
<keyword evidence="5" id="KW-0408">Iron</keyword>
<evidence type="ECO:0000313" key="7">
    <source>
        <dbReference type="EMBL" id="KAK9047079.1"/>
    </source>
</evidence>
<name>A0ABR2UBU3_9ROSI</name>
<accession>A0ABR2UBU3</accession>
<dbReference type="PANTHER" id="PTHR47947:SF24">
    <property type="entry name" value="ISOFLAVONE 2'-HYDROXYLASE-LIKE"/>
    <property type="match status" value="1"/>
</dbReference>
<dbReference type="PRINTS" id="PR00463">
    <property type="entry name" value="EP450I"/>
</dbReference>
<sequence length="79" mass="8980">MIEIMLSLQEQEPEVYKDETLQVLLLAGTDTTSTTMEWAMSLLLNHPQVLHKAQAEIYAVVGQNRLTRGELFKTAIIQH</sequence>
<keyword evidence="3" id="KW-0479">Metal-binding</keyword>
<dbReference type="SUPFAM" id="SSF48264">
    <property type="entry name" value="Cytochrome P450"/>
    <property type="match status" value="1"/>
</dbReference>
<evidence type="ECO:0000256" key="6">
    <source>
        <dbReference type="ARBA" id="ARBA00023033"/>
    </source>
</evidence>
<reference evidence="7 8" key="1">
    <citation type="journal article" date="2024" name="G3 (Bethesda)">
        <title>Genome assembly of Hibiscus sabdariffa L. provides insights into metabolisms of medicinal natural products.</title>
        <authorList>
            <person name="Kim T."/>
        </authorList>
    </citation>
    <scope>NUCLEOTIDE SEQUENCE [LARGE SCALE GENOMIC DNA]</scope>
    <source>
        <strain evidence="7">TK-2024</strain>
        <tissue evidence="7">Old leaves</tissue>
    </source>
</reference>
<evidence type="ECO:0008006" key="9">
    <source>
        <dbReference type="Google" id="ProtNLM"/>
    </source>
</evidence>
<dbReference type="Pfam" id="PF00067">
    <property type="entry name" value="p450"/>
    <property type="match status" value="1"/>
</dbReference>
<dbReference type="Gene3D" id="1.10.630.10">
    <property type="entry name" value="Cytochrome P450"/>
    <property type="match status" value="1"/>
</dbReference>
<keyword evidence="2" id="KW-0349">Heme</keyword>
<dbReference type="InterPro" id="IPR050651">
    <property type="entry name" value="Plant_Cytochrome_P450_Monoox"/>
</dbReference>
<organism evidence="7 8">
    <name type="scientific">Hibiscus sabdariffa</name>
    <name type="common">roselle</name>
    <dbReference type="NCBI Taxonomy" id="183260"/>
    <lineage>
        <taxon>Eukaryota</taxon>
        <taxon>Viridiplantae</taxon>
        <taxon>Streptophyta</taxon>
        <taxon>Embryophyta</taxon>
        <taxon>Tracheophyta</taxon>
        <taxon>Spermatophyta</taxon>
        <taxon>Magnoliopsida</taxon>
        <taxon>eudicotyledons</taxon>
        <taxon>Gunneridae</taxon>
        <taxon>Pentapetalae</taxon>
        <taxon>rosids</taxon>
        <taxon>malvids</taxon>
        <taxon>Malvales</taxon>
        <taxon>Malvaceae</taxon>
        <taxon>Malvoideae</taxon>
        <taxon>Hibiscus</taxon>
    </lineage>
</organism>
<evidence type="ECO:0000256" key="5">
    <source>
        <dbReference type="ARBA" id="ARBA00023004"/>
    </source>
</evidence>
<dbReference type="InterPro" id="IPR001128">
    <property type="entry name" value="Cyt_P450"/>
</dbReference>
<dbReference type="InterPro" id="IPR036396">
    <property type="entry name" value="Cyt_P450_sf"/>
</dbReference>
<keyword evidence="4" id="KW-0560">Oxidoreductase</keyword>
<evidence type="ECO:0000256" key="2">
    <source>
        <dbReference type="ARBA" id="ARBA00022617"/>
    </source>
</evidence>
<dbReference type="EMBL" id="JBBPBN010000001">
    <property type="protein sequence ID" value="KAK9047079.1"/>
    <property type="molecule type" value="Genomic_DNA"/>
</dbReference>
<dbReference type="PANTHER" id="PTHR47947">
    <property type="entry name" value="CYTOCHROME P450 82C3-RELATED"/>
    <property type="match status" value="1"/>
</dbReference>
<keyword evidence="8" id="KW-1185">Reference proteome</keyword>
<dbReference type="InterPro" id="IPR002401">
    <property type="entry name" value="Cyt_P450_E_grp-I"/>
</dbReference>
<comment type="caution">
    <text evidence="7">The sequence shown here is derived from an EMBL/GenBank/DDBJ whole genome shotgun (WGS) entry which is preliminary data.</text>
</comment>
<gene>
    <name evidence="7" type="ORF">V6N11_052937</name>
</gene>
<evidence type="ECO:0000313" key="8">
    <source>
        <dbReference type="Proteomes" id="UP001396334"/>
    </source>
</evidence>
<evidence type="ECO:0000256" key="3">
    <source>
        <dbReference type="ARBA" id="ARBA00022723"/>
    </source>
</evidence>
<keyword evidence="6" id="KW-0503">Monooxygenase</keyword>
<evidence type="ECO:0000256" key="4">
    <source>
        <dbReference type="ARBA" id="ARBA00023002"/>
    </source>
</evidence>
<protein>
    <recommendedName>
        <fullName evidence="9">Cytochrome P450</fullName>
    </recommendedName>
</protein>
<proteinExistence type="inferred from homology"/>